<evidence type="ECO:0000256" key="4">
    <source>
        <dbReference type="ARBA" id="ARBA00022491"/>
    </source>
</evidence>
<evidence type="ECO:0000256" key="9">
    <source>
        <dbReference type="ARBA" id="ARBA00023242"/>
    </source>
</evidence>
<keyword evidence="5" id="KW-0378">Hydrolase</keyword>
<feature type="compositionally biased region" description="Polar residues" evidence="12">
    <location>
        <begin position="1"/>
        <end position="10"/>
    </location>
</feature>
<feature type="compositionally biased region" description="Acidic residues" evidence="12">
    <location>
        <begin position="776"/>
        <end position="789"/>
    </location>
</feature>
<dbReference type="InterPro" id="IPR036770">
    <property type="entry name" value="Ankyrin_rpt-contain_sf"/>
</dbReference>
<feature type="compositionally biased region" description="Acidic residues" evidence="12">
    <location>
        <begin position="17"/>
        <end position="42"/>
    </location>
</feature>
<dbReference type="Pfam" id="PF00850">
    <property type="entry name" value="Hist_deacetyl"/>
    <property type="match status" value="1"/>
</dbReference>
<sequence>MQRSLSSSLRIRNPAELGEEDSIKEEGEEEDSPSEEEEEEEQGGVIPQHSHADPNYSPRKSCAEQVASFELKAVRENEDNNNVDEKVVETTVKVEEQEEKKSGEIKLVRALLDGTLETVKGVLEEQTPATRISMLNHVNPKDGFSPLMVAVSCEQDKIDKKLVTYLIESGARKDAVDKKGNTSLHWASLHGQSQVLEQLMLGMESLGRPNSSGDTPLHLASRAGHTECVRIFLNMLYPHKNLLAASEKDDETPTKEEKPDEQVKMEDGEKAMDGLWLKKRGDQVAETLAKIKETPQNETVPHEILLKRNDECETAFDVAGMEVLRPRSHLSKRQHEVRLELREDIHELFFAASEYFKTLVLHHASCFDHIPVGEADRDVWEAPERLHYILGAIAEMKTEGITLSSEFEKVSMEKLKRAHSSKYVDFVFRLGEEIPITAPVPFTPQVQRHVQLLEQKNLKKGDQCDTSFSKGSLDAALCASGAVCHAIDKVVAKKSRNAFCVIRPPGHHAGIDGLIETSTSCGFCIFNNVTIGAIHALETYPEKIKRVAIVDFDVHHGNGTEEIVKQYNSKFDDPPIMFFSSHVFDSKPSSKFEFYPGTGQHSDALGNIINAPMQPLWRRRGYNRSKKNLQGGGRRSWAERFYFDHFGRTEFRRIIKDRLLPPLRAFKPDLVLLSAGFDASRRDVGNGRFMGHFCGGFDLQQQDFMWIATQVASVSNICCDGRVVSVLEGGYGRALRPGDENTNGNKIGIDRSSLARNCTAHINGLIDPRAKMDPDSSADEDSDYEDKEETEVKMVDRQTRKRRKPKRFEADGQGKKKKSKSKKESDDESSGSVARKRPVEDEERTAKRQKRKREAALLYLRRVKRHYETRPQIYKRFLQVMGQFRQRTLDVQDVIKEVKSLFSDDETLVSGFTSFLPPGYSMNSSSESEDQSS</sequence>
<dbReference type="Gene3D" id="3.40.800.20">
    <property type="entry name" value="Histone deacetylase domain"/>
    <property type="match status" value="1"/>
</dbReference>
<feature type="region of interest" description="Disordered" evidence="12">
    <location>
        <begin position="1"/>
        <end position="62"/>
    </location>
</feature>
<evidence type="ECO:0000313" key="14">
    <source>
        <dbReference type="EMBL" id="CAD9666128.1"/>
    </source>
</evidence>
<dbReference type="CDD" id="cd11599">
    <property type="entry name" value="HDAC_classII_2"/>
    <property type="match status" value="1"/>
</dbReference>
<keyword evidence="8" id="KW-0804">Transcription</keyword>
<dbReference type="EC" id="3.5.1.98" evidence="3"/>
<evidence type="ECO:0000256" key="11">
    <source>
        <dbReference type="PROSITE-ProRule" id="PRU00810"/>
    </source>
</evidence>
<dbReference type="SUPFAM" id="SSF48403">
    <property type="entry name" value="Ankyrin repeat"/>
    <property type="match status" value="1"/>
</dbReference>
<feature type="compositionally biased region" description="Basic and acidic residues" evidence="12">
    <location>
        <begin position="251"/>
        <end position="263"/>
    </location>
</feature>
<feature type="region of interest" description="Disordered" evidence="12">
    <location>
        <begin position="244"/>
        <end position="263"/>
    </location>
</feature>
<evidence type="ECO:0000256" key="3">
    <source>
        <dbReference type="ARBA" id="ARBA00012111"/>
    </source>
</evidence>
<evidence type="ECO:0000256" key="2">
    <source>
        <dbReference type="ARBA" id="ARBA00007738"/>
    </source>
</evidence>
<evidence type="ECO:0000256" key="1">
    <source>
        <dbReference type="ARBA" id="ARBA00004123"/>
    </source>
</evidence>
<dbReference type="InterPro" id="IPR036600">
    <property type="entry name" value="PAH_sf"/>
</dbReference>
<dbReference type="InterPro" id="IPR037138">
    <property type="entry name" value="His_deacetylse_dom_sf"/>
</dbReference>
<keyword evidence="4" id="KW-0678">Repressor</keyword>
<evidence type="ECO:0000256" key="10">
    <source>
        <dbReference type="PROSITE-ProRule" id="PRU00023"/>
    </source>
</evidence>
<evidence type="ECO:0000256" key="8">
    <source>
        <dbReference type="ARBA" id="ARBA00023163"/>
    </source>
</evidence>
<dbReference type="SMART" id="SM00248">
    <property type="entry name" value="ANK"/>
    <property type="match status" value="3"/>
</dbReference>
<keyword evidence="7" id="KW-0805">Transcription regulation</keyword>
<dbReference type="PRINTS" id="PR01270">
    <property type="entry name" value="HDASUPER"/>
</dbReference>
<comment type="subcellular location">
    <subcellularLocation>
        <location evidence="1 11">Nucleus</location>
    </subcellularLocation>
</comment>
<organism evidence="14">
    <name type="scientific">Mucochytrium quahogii</name>
    <dbReference type="NCBI Taxonomy" id="96639"/>
    <lineage>
        <taxon>Eukaryota</taxon>
        <taxon>Sar</taxon>
        <taxon>Stramenopiles</taxon>
        <taxon>Bigyra</taxon>
        <taxon>Labyrinthulomycetes</taxon>
        <taxon>Thraustochytrida</taxon>
        <taxon>Thraustochytriidae</taxon>
        <taxon>Mucochytrium</taxon>
    </lineage>
</organism>
<dbReference type="PANTHER" id="PTHR10625:SF5">
    <property type="entry name" value="HISTONE DEACETYLASE"/>
    <property type="match status" value="1"/>
</dbReference>
<dbReference type="Pfam" id="PF12796">
    <property type="entry name" value="Ank_2"/>
    <property type="match status" value="1"/>
</dbReference>
<dbReference type="Gene3D" id="1.25.40.20">
    <property type="entry name" value="Ankyrin repeat-containing domain"/>
    <property type="match status" value="1"/>
</dbReference>
<dbReference type="PROSITE" id="PS50088">
    <property type="entry name" value="ANK_REPEAT"/>
    <property type="match status" value="2"/>
</dbReference>
<proteinExistence type="inferred from homology"/>
<reference evidence="14" key="1">
    <citation type="submission" date="2021-01" db="EMBL/GenBank/DDBJ databases">
        <authorList>
            <person name="Corre E."/>
            <person name="Pelletier E."/>
            <person name="Niang G."/>
            <person name="Scheremetjew M."/>
            <person name="Finn R."/>
            <person name="Kale V."/>
            <person name="Holt S."/>
            <person name="Cochrane G."/>
            <person name="Meng A."/>
            <person name="Brown T."/>
            <person name="Cohen L."/>
        </authorList>
    </citation>
    <scope>NUCLEOTIDE SEQUENCE</scope>
    <source>
        <strain evidence="14">NY070348D</strain>
    </source>
</reference>
<feature type="repeat" description="ANK" evidence="10">
    <location>
        <begin position="212"/>
        <end position="234"/>
    </location>
</feature>
<feature type="domain" description="Histone deacetylase" evidence="13">
    <location>
        <begin position="381"/>
        <end position="732"/>
    </location>
</feature>
<dbReference type="GO" id="GO:0005737">
    <property type="term" value="C:cytoplasm"/>
    <property type="evidence" value="ECO:0007669"/>
    <property type="project" value="TreeGrafter"/>
</dbReference>
<dbReference type="InterPro" id="IPR023801">
    <property type="entry name" value="His_deacetylse_dom"/>
</dbReference>
<evidence type="ECO:0000259" key="13">
    <source>
        <dbReference type="Pfam" id="PF00850"/>
    </source>
</evidence>
<keyword evidence="9 11" id="KW-0539">Nucleus</keyword>
<evidence type="ECO:0000256" key="6">
    <source>
        <dbReference type="ARBA" id="ARBA00022853"/>
    </source>
</evidence>
<dbReference type="Pfam" id="PF02671">
    <property type="entry name" value="PAH"/>
    <property type="match status" value="1"/>
</dbReference>
<dbReference type="InterPro" id="IPR000286">
    <property type="entry name" value="HDACs"/>
</dbReference>
<dbReference type="InterPro" id="IPR002110">
    <property type="entry name" value="Ankyrin_rpt"/>
</dbReference>
<dbReference type="InterPro" id="IPR003822">
    <property type="entry name" value="PAH"/>
</dbReference>
<feature type="repeat" description="ANK" evidence="10">
    <location>
        <begin position="142"/>
        <end position="178"/>
    </location>
</feature>
<dbReference type="PROSITE" id="PS51477">
    <property type="entry name" value="PAH"/>
    <property type="match status" value="1"/>
</dbReference>
<dbReference type="GO" id="GO:0000118">
    <property type="term" value="C:histone deacetylase complex"/>
    <property type="evidence" value="ECO:0007669"/>
    <property type="project" value="TreeGrafter"/>
</dbReference>
<keyword evidence="6" id="KW-0156">Chromatin regulator</keyword>
<comment type="similarity">
    <text evidence="2">Belongs to the histone deacetylase family. HD type 2 subfamily.</text>
</comment>
<feature type="region of interest" description="Disordered" evidence="12">
    <location>
        <begin position="765"/>
        <end position="851"/>
    </location>
</feature>
<evidence type="ECO:0000256" key="5">
    <source>
        <dbReference type="ARBA" id="ARBA00022801"/>
    </source>
</evidence>
<dbReference type="GO" id="GO:0141221">
    <property type="term" value="F:histone deacetylase activity, hydrolytic mechanism"/>
    <property type="evidence" value="ECO:0007669"/>
    <property type="project" value="UniProtKB-EC"/>
</dbReference>
<dbReference type="EMBL" id="HBHK01002706">
    <property type="protein sequence ID" value="CAD9666128.1"/>
    <property type="molecule type" value="Transcribed_RNA"/>
</dbReference>
<keyword evidence="10" id="KW-0040">ANK repeat</keyword>
<gene>
    <name evidence="14" type="ORF">QSP1433_LOCUS1603</name>
</gene>
<dbReference type="SUPFAM" id="SSF52768">
    <property type="entry name" value="Arginase/deacetylase"/>
    <property type="match status" value="1"/>
</dbReference>
<dbReference type="PANTHER" id="PTHR10625">
    <property type="entry name" value="HISTONE DEACETYLASE HDAC1-RELATED"/>
    <property type="match status" value="1"/>
</dbReference>
<protein>
    <recommendedName>
        <fullName evidence="3">histone deacetylase</fullName>
        <ecNumber evidence="3">3.5.1.98</ecNumber>
    </recommendedName>
</protein>
<dbReference type="Gene3D" id="1.20.1160.11">
    <property type="entry name" value="Paired amphipathic helix"/>
    <property type="match status" value="1"/>
</dbReference>
<accession>A0A7S2RBF9</accession>
<evidence type="ECO:0000256" key="12">
    <source>
        <dbReference type="SAM" id="MobiDB-lite"/>
    </source>
</evidence>
<dbReference type="AlphaFoldDB" id="A0A7S2RBF9"/>
<dbReference type="PROSITE" id="PS50297">
    <property type="entry name" value="ANK_REP_REGION"/>
    <property type="match status" value="1"/>
</dbReference>
<dbReference type="GO" id="GO:0040029">
    <property type="term" value="P:epigenetic regulation of gene expression"/>
    <property type="evidence" value="ECO:0007669"/>
    <property type="project" value="TreeGrafter"/>
</dbReference>
<name>A0A7S2RBF9_9STRA</name>
<evidence type="ECO:0000256" key="7">
    <source>
        <dbReference type="ARBA" id="ARBA00023015"/>
    </source>
</evidence>
<dbReference type="SUPFAM" id="SSF47762">
    <property type="entry name" value="PAH2 domain"/>
    <property type="match status" value="1"/>
</dbReference>
<dbReference type="GO" id="GO:0006355">
    <property type="term" value="P:regulation of DNA-templated transcription"/>
    <property type="evidence" value="ECO:0007669"/>
    <property type="project" value="InterPro"/>
</dbReference>
<dbReference type="InterPro" id="IPR023696">
    <property type="entry name" value="Ureohydrolase_dom_sf"/>
</dbReference>